<dbReference type="EMBL" id="UZAF01016255">
    <property type="protein sequence ID" value="VDO24071.1"/>
    <property type="molecule type" value="Genomic_DNA"/>
</dbReference>
<name>A0A0N4W4J8_HAEPC</name>
<gene>
    <name evidence="2" type="ORF">HPLM_LOCUS4813</name>
</gene>
<dbReference type="AlphaFoldDB" id="A0A0N4W4J8"/>
<accession>A0A0N4W4J8</accession>
<evidence type="ECO:0000313" key="3">
    <source>
        <dbReference type="Proteomes" id="UP000268014"/>
    </source>
</evidence>
<evidence type="ECO:0000313" key="4">
    <source>
        <dbReference type="WBParaSite" id="HPLM_0000482101-mRNA-1"/>
    </source>
</evidence>
<dbReference type="WBParaSite" id="HPLM_0000482101-mRNA-1">
    <property type="protein sequence ID" value="HPLM_0000482101-mRNA-1"/>
    <property type="gene ID" value="HPLM_0000482101"/>
</dbReference>
<proteinExistence type="predicted"/>
<evidence type="ECO:0000256" key="1">
    <source>
        <dbReference type="SAM" id="MobiDB-lite"/>
    </source>
</evidence>
<keyword evidence="3" id="KW-1185">Reference proteome</keyword>
<organism evidence="4">
    <name type="scientific">Haemonchus placei</name>
    <name type="common">Barber's pole worm</name>
    <dbReference type="NCBI Taxonomy" id="6290"/>
    <lineage>
        <taxon>Eukaryota</taxon>
        <taxon>Metazoa</taxon>
        <taxon>Ecdysozoa</taxon>
        <taxon>Nematoda</taxon>
        <taxon>Chromadorea</taxon>
        <taxon>Rhabditida</taxon>
        <taxon>Rhabditina</taxon>
        <taxon>Rhabditomorpha</taxon>
        <taxon>Strongyloidea</taxon>
        <taxon>Trichostrongylidae</taxon>
        <taxon>Haemonchus</taxon>
    </lineage>
</organism>
<evidence type="ECO:0000313" key="2">
    <source>
        <dbReference type="EMBL" id="VDO24071.1"/>
    </source>
</evidence>
<dbReference type="Proteomes" id="UP000268014">
    <property type="component" value="Unassembled WGS sequence"/>
</dbReference>
<feature type="compositionally biased region" description="Basic and acidic residues" evidence="1">
    <location>
        <begin position="1"/>
        <end position="11"/>
    </location>
</feature>
<sequence>MNDNPVKDKAKSQIPKTPVNALSAQGDPVPPKSINRISIMTELIKLKQTARQNDEKRSGWGETRLQRLMISSGPAFNIITFW</sequence>
<reference evidence="4" key="1">
    <citation type="submission" date="2017-02" db="UniProtKB">
        <authorList>
            <consortium name="WormBaseParasite"/>
        </authorList>
    </citation>
    <scope>IDENTIFICATION</scope>
</reference>
<protein>
    <submittedName>
        <fullName evidence="4">WH2 domain-containing protein</fullName>
    </submittedName>
</protein>
<reference evidence="2 3" key="2">
    <citation type="submission" date="2018-11" db="EMBL/GenBank/DDBJ databases">
        <authorList>
            <consortium name="Pathogen Informatics"/>
        </authorList>
    </citation>
    <scope>NUCLEOTIDE SEQUENCE [LARGE SCALE GENOMIC DNA]</scope>
    <source>
        <strain evidence="2 3">MHpl1</strain>
    </source>
</reference>
<feature type="region of interest" description="Disordered" evidence="1">
    <location>
        <begin position="1"/>
        <end position="32"/>
    </location>
</feature>